<organism evidence="1 2">
    <name type="scientific">Brassica napus</name>
    <name type="common">Rape</name>
    <dbReference type="NCBI Taxonomy" id="3708"/>
    <lineage>
        <taxon>Eukaryota</taxon>
        <taxon>Viridiplantae</taxon>
        <taxon>Streptophyta</taxon>
        <taxon>Embryophyta</taxon>
        <taxon>Tracheophyta</taxon>
        <taxon>Spermatophyta</taxon>
        <taxon>Magnoliopsida</taxon>
        <taxon>eudicotyledons</taxon>
        <taxon>Gunneridae</taxon>
        <taxon>Pentapetalae</taxon>
        <taxon>rosids</taxon>
        <taxon>malvids</taxon>
        <taxon>Brassicales</taxon>
        <taxon>Brassicaceae</taxon>
        <taxon>Brassiceae</taxon>
        <taxon>Brassica</taxon>
    </lineage>
</organism>
<feature type="non-terminal residue" evidence="1">
    <location>
        <position position="1"/>
    </location>
</feature>
<name>A0ABQ7YHB2_BRANA</name>
<keyword evidence="2" id="KW-1185">Reference proteome</keyword>
<gene>
    <name evidence="1" type="ORF">HID58_074539</name>
</gene>
<evidence type="ECO:0000313" key="2">
    <source>
        <dbReference type="Proteomes" id="UP000824890"/>
    </source>
</evidence>
<dbReference type="Proteomes" id="UP000824890">
    <property type="component" value="Unassembled WGS sequence"/>
</dbReference>
<comment type="caution">
    <text evidence="1">The sequence shown here is derived from an EMBL/GenBank/DDBJ whole genome shotgun (WGS) entry which is preliminary data.</text>
</comment>
<evidence type="ECO:0000313" key="1">
    <source>
        <dbReference type="EMBL" id="KAH0867517.1"/>
    </source>
</evidence>
<dbReference type="EMBL" id="JAGKQM010000017">
    <property type="protein sequence ID" value="KAH0867517.1"/>
    <property type="molecule type" value="Genomic_DNA"/>
</dbReference>
<proteinExistence type="predicted"/>
<reference evidence="1 2" key="1">
    <citation type="submission" date="2021-05" db="EMBL/GenBank/DDBJ databases">
        <title>Genome Assembly of Synthetic Allotetraploid Brassica napus Reveals Homoeologous Exchanges between Subgenomes.</title>
        <authorList>
            <person name="Davis J.T."/>
        </authorList>
    </citation>
    <scope>NUCLEOTIDE SEQUENCE [LARGE SCALE GENOMIC DNA]</scope>
    <source>
        <strain evidence="2">cv. Da-Ae</strain>
        <tissue evidence="1">Seedling</tissue>
    </source>
</reference>
<protein>
    <submittedName>
        <fullName evidence="1">Uncharacterized protein</fullName>
    </submittedName>
</protein>
<accession>A0ABQ7YHB2</accession>
<sequence>CFLREEETISKNGEINKILRKITTTIMIMMMVNNLAGALENKVRYSPCSDTQISKRDGFTSEAGGYMVGFAGSKYAIRSYPVKVADGSNTITDLTLVMEFQKGVLQNLFWKSFGCESCKGASSSCKASGGEANCNIQIHVAFSGTDKNLESFNSWYDVNNPRQYSLTALYANAVNSLSGRHL</sequence>